<evidence type="ECO:0000313" key="2">
    <source>
        <dbReference type="Proteomes" id="UP000075573"/>
    </source>
</evidence>
<dbReference type="Proteomes" id="UP000075573">
    <property type="component" value="Unassembled WGS sequence"/>
</dbReference>
<evidence type="ECO:0000313" key="1">
    <source>
        <dbReference type="EMBL" id="KXV02717.1"/>
    </source>
</evidence>
<sequence length="132" mass="14627">MQSNDVTGQMRLAFNRKRMSASARVKRAPGKKTTDVRELLLRITPVRSWTQEKLLELSEQVTLPMLVASQQGGLLPTQSPEETLTLLAALMYDGRLVDTVSPDKLPVFQKIRELLATVTTEPGMPAAPRQAV</sequence>
<proteinExistence type="predicted"/>
<name>A0A149R006_9PROT</name>
<dbReference type="EMBL" id="LHZB01000085">
    <property type="protein sequence ID" value="KXV02717.1"/>
    <property type="molecule type" value="Genomic_DNA"/>
</dbReference>
<protein>
    <submittedName>
        <fullName evidence="1">Uncharacterized protein</fullName>
    </submittedName>
</protein>
<reference evidence="1 2" key="1">
    <citation type="submission" date="2015-06" db="EMBL/GenBank/DDBJ databases">
        <title>Improved classification and identification of acetic acid bacteria using matrix-assisted laser desorption/ionization time-of-flight mass spectrometry; Gluconobacter nephelii and Gluconobacter uchimurae are later heterotypic synonyms of Gluconobacter japonicus and Gluconobacter oxydans, respectively.</title>
        <authorList>
            <person name="Li L."/>
            <person name="Cleenwerck I."/>
            <person name="De Vuyst L."/>
            <person name="Vandamme P."/>
        </authorList>
    </citation>
    <scope>NUCLEOTIDE SEQUENCE [LARGE SCALE GENOMIC DNA]</scope>
    <source>
        <strain evidence="1 2">LMG 1764</strain>
    </source>
</reference>
<feature type="non-terminal residue" evidence="1">
    <location>
        <position position="132"/>
    </location>
</feature>
<dbReference type="RefSeq" id="WP_155723045.1">
    <property type="nucleotide sequence ID" value="NZ_LHZB01000085.1"/>
</dbReference>
<organism evidence="1 2">
    <name type="scientific">Gluconobacter potus</name>
    <dbReference type="NCBI Taxonomy" id="2724927"/>
    <lineage>
        <taxon>Bacteria</taxon>
        <taxon>Pseudomonadati</taxon>
        <taxon>Pseudomonadota</taxon>
        <taxon>Alphaproteobacteria</taxon>
        <taxon>Acetobacterales</taxon>
        <taxon>Acetobacteraceae</taxon>
        <taxon>Gluconobacter</taxon>
    </lineage>
</organism>
<dbReference type="AlphaFoldDB" id="A0A149R006"/>
<gene>
    <name evidence="1" type="ORF">AD929_01855</name>
</gene>
<comment type="caution">
    <text evidence="1">The sequence shown here is derived from an EMBL/GenBank/DDBJ whole genome shotgun (WGS) entry which is preliminary data.</text>
</comment>
<accession>A0A149R006</accession>